<dbReference type="EMBL" id="CP036402">
    <property type="protein sequence ID" value="QBI19378.1"/>
    <property type="molecule type" value="Genomic_DNA"/>
</dbReference>
<name>A0A411YDU6_9ACTN</name>
<dbReference type="RefSeq" id="WP_131154375.1">
    <property type="nucleotide sequence ID" value="NZ_CP036402.1"/>
</dbReference>
<dbReference type="Proteomes" id="UP000291469">
    <property type="component" value="Chromosome"/>
</dbReference>
<proteinExistence type="predicted"/>
<evidence type="ECO:0000313" key="1">
    <source>
        <dbReference type="EMBL" id="QBI19378.1"/>
    </source>
</evidence>
<sequence>MTAPDDAVENARWFEDFHRDRAARLERHLRALLEMDDPQCRYDHNGRCQAHYVESPCRVAAARSELGDDGGDD</sequence>
<evidence type="ECO:0000313" key="2">
    <source>
        <dbReference type="Proteomes" id="UP000291469"/>
    </source>
</evidence>
<organism evidence="1 2">
    <name type="scientific">Egibacter rhizosphaerae</name>
    <dbReference type="NCBI Taxonomy" id="1670831"/>
    <lineage>
        <taxon>Bacteria</taxon>
        <taxon>Bacillati</taxon>
        <taxon>Actinomycetota</taxon>
        <taxon>Nitriliruptoria</taxon>
        <taxon>Egibacterales</taxon>
        <taxon>Egibacteraceae</taxon>
        <taxon>Egibacter</taxon>
    </lineage>
</organism>
<dbReference type="KEGG" id="erz:ER308_07335"/>
<reference evidence="1 2" key="1">
    <citation type="submission" date="2019-01" db="EMBL/GenBank/DDBJ databases">
        <title>Egibacter rhizosphaerae EGI 80759T.</title>
        <authorList>
            <person name="Chen D.-D."/>
            <person name="Tian Y."/>
            <person name="Jiao J.-Y."/>
            <person name="Zhang X.-T."/>
            <person name="Zhang Y.-G."/>
            <person name="Zhang Y."/>
            <person name="Xiao M."/>
            <person name="Shu W.-S."/>
            <person name="Li W.-J."/>
        </authorList>
    </citation>
    <scope>NUCLEOTIDE SEQUENCE [LARGE SCALE GENOMIC DNA]</scope>
    <source>
        <strain evidence="1 2">EGI 80759</strain>
    </source>
</reference>
<accession>A0A411YDU6</accession>
<dbReference type="AlphaFoldDB" id="A0A411YDU6"/>
<keyword evidence="2" id="KW-1185">Reference proteome</keyword>
<gene>
    <name evidence="1" type="ORF">ER308_07335</name>
</gene>
<protein>
    <submittedName>
        <fullName evidence="1">Uncharacterized protein</fullName>
    </submittedName>
</protein>